<keyword evidence="1" id="KW-1133">Transmembrane helix</keyword>
<dbReference type="STRING" id="1077348.A0A2G8S4R6"/>
<dbReference type="OrthoDB" id="2750550at2759"/>
<keyword evidence="1" id="KW-0812">Transmembrane</keyword>
<comment type="caution">
    <text evidence="2">The sequence shown here is derived from an EMBL/GenBank/DDBJ whole genome shotgun (WGS) entry which is preliminary data.</text>
</comment>
<proteinExistence type="predicted"/>
<accession>A0A2G8S4R6</accession>
<dbReference type="Proteomes" id="UP000230002">
    <property type="component" value="Unassembled WGS sequence"/>
</dbReference>
<evidence type="ECO:0000313" key="2">
    <source>
        <dbReference type="EMBL" id="PIL28735.1"/>
    </source>
</evidence>
<organism evidence="2 3">
    <name type="scientific">Ganoderma sinense ZZ0214-1</name>
    <dbReference type="NCBI Taxonomy" id="1077348"/>
    <lineage>
        <taxon>Eukaryota</taxon>
        <taxon>Fungi</taxon>
        <taxon>Dikarya</taxon>
        <taxon>Basidiomycota</taxon>
        <taxon>Agaricomycotina</taxon>
        <taxon>Agaricomycetes</taxon>
        <taxon>Polyporales</taxon>
        <taxon>Polyporaceae</taxon>
        <taxon>Ganoderma</taxon>
    </lineage>
</organism>
<keyword evidence="1" id="KW-0472">Membrane</keyword>
<protein>
    <submittedName>
        <fullName evidence="2">Uncharacterized protein</fullName>
    </submittedName>
</protein>
<feature type="transmembrane region" description="Helical" evidence="1">
    <location>
        <begin position="50"/>
        <end position="71"/>
    </location>
</feature>
<evidence type="ECO:0000313" key="3">
    <source>
        <dbReference type="Proteomes" id="UP000230002"/>
    </source>
</evidence>
<reference evidence="2 3" key="1">
    <citation type="journal article" date="2015" name="Sci. Rep.">
        <title>Chromosome-level genome map provides insights into diverse defense mechanisms in the medicinal fungus Ganoderma sinense.</title>
        <authorList>
            <person name="Zhu Y."/>
            <person name="Xu J."/>
            <person name="Sun C."/>
            <person name="Zhou S."/>
            <person name="Xu H."/>
            <person name="Nelson D.R."/>
            <person name="Qian J."/>
            <person name="Song J."/>
            <person name="Luo H."/>
            <person name="Xiang L."/>
            <person name="Li Y."/>
            <person name="Xu Z."/>
            <person name="Ji A."/>
            <person name="Wang L."/>
            <person name="Lu S."/>
            <person name="Hayward A."/>
            <person name="Sun W."/>
            <person name="Li X."/>
            <person name="Schwartz D.C."/>
            <person name="Wang Y."/>
            <person name="Chen S."/>
        </authorList>
    </citation>
    <scope>NUCLEOTIDE SEQUENCE [LARGE SCALE GENOMIC DNA]</scope>
    <source>
        <strain evidence="2 3">ZZ0214-1</strain>
    </source>
</reference>
<name>A0A2G8S4R6_9APHY</name>
<dbReference type="AlphaFoldDB" id="A0A2G8S4R6"/>
<feature type="transmembrane region" description="Helical" evidence="1">
    <location>
        <begin position="20"/>
        <end position="43"/>
    </location>
</feature>
<keyword evidence="3" id="KW-1185">Reference proteome</keyword>
<evidence type="ECO:0000256" key="1">
    <source>
        <dbReference type="SAM" id="Phobius"/>
    </source>
</evidence>
<gene>
    <name evidence="2" type="ORF">GSI_08779</name>
</gene>
<dbReference type="EMBL" id="AYKW01000023">
    <property type="protein sequence ID" value="PIL28735.1"/>
    <property type="molecule type" value="Genomic_DNA"/>
</dbReference>
<sequence length="446" mass="47880">MPRPDVPNLPVHQPKIQLGVGTRCLCAVTAVASFLVDVLITAADFLKVPLAVCVAFVVGSYIGAAVVRIVLGSTPGNAIAFLSASAQNASQSITFFVQSALGLKEGLRVCVEASLETAMTTICLLPLASRFAQCNITKVTDSIPLAHADYPTLMEVQGRAMDTLLVQSQTGLSLAVDVKHAEVAIKDLVVVVNASGITNLNRDLLVAALRDFVVDSKASGRALQKLSSKIYSAMDTSVNPSAIIYYYVANRAISVIAFDEYALRAIEGARASKTQDVQITLLRSFEAVAKLLSTQVTSILVEATRTMATLDVLEGHLSRVQALCVEEDLVASISRGSLLSELWTALGGNKGRLLDLERRATVLQNVDIYRRLAVAHVTATMQTLLAVEEELSLLIQKLSNPEIIGSEIPLEVHVASIHLGVQRFQDERLKVRVGNGNGAIMMRTQH</sequence>